<dbReference type="InterPro" id="IPR010378">
    <property type="entry name" value="TRAPPC13"/>
</dbReference>
<name>A0A4Y7TQ05_COPMI</name>
<reference evidence="4 5" key="1">
    <citation type="journal article" date="2019" name="Nat. Ecol. Evol.">
        <title>Megaphylogeny resolves global patterns of mushroom evolution.</title>
        <authorList>
            <person name="Varga T."/>
            <person name="Krizsan K."/>
            <person name="Foldi C."/>
            <person name="Dima B."/>
            <person name="Sanchez-Garcia M."/>
            <person name="Sanchez-Ramirez S."/>
            <person name="Szollosi G.J."/>
            <person name="Szarkandi J.G."/>
            <person name="Papp V."/>
            <person name="Albert L."/>
            <person name="Andreopoulos W."/>
            <person name="Angelini C."/>
            <person name="Antonin V."/>
            <person name="Barry K.W."/>
            <person name="Bougher N.L."/>
            <person name="Buchanan P."/>
            <person name="Buyck B."/>
            <person name="Bense V."/>
            <person name="Catcheside P."/>
            <person name="Chovatia M."/>
            <person name="Cooper J."/>
            <person name="Damon W."/>
            <person name="Desjardin D."/>
            <person name="Finy P."/>
            <person name="Geml J."/>
            <person name="Haridas S."/>
            <person name="Hughes K."/>
            <person name="Justo A."/>
            <person name="Karasinski D."/>
            <person name="Kautmanova I."/>
            <person name="Kiss B."/>
            <person name="Kocsube S."/>
            <person name="Kotiranta H."/>
            <person name="LaButti K.M."/>
            <person name="Lechner B.E."/>
            <person name="Liimatainen K."/>
            <person name="Lipzen A."/>
            <person name="Lukacs Z."/>
            <person name="Mihaltcheva S."/>
            <person name="Morgado L.N."/>
            <person name="Niskanen T."/>
            <person name="Noordeloos M.E."/>
            <person name="Ohm R.A."/>
            <person name="Ortiz-Santana B."/>
            <person name="Ovrebo C."/>
            <person name="Racz N."/>
            <person name="Riley R."/>
            <person name="Savchenko A."/>
            <person name="Shiryaev A."/>
            <person name="Soop K."/>
            <person name="Spirin V."/>
            <person name="Szebenyi C."/>
            <person name="Tomsovsky M."/>
            <person name="Tulloss R.E."/>
            <person name="Uehling J."/>
            <person name="Grigoriev I.V."/>
            <person name="Vagvolgyi C."/>
            <person name="Papp T."/>
            <person name="Martin F.M."/>
            <person name="Miettinen O."/>
            <person name="Hibbett D.S."/>
            <person name="Nagy L.G."/>
        </authorList>
    </citation>
    <scope>NUCLEOTIDE SEQUENCE [LARGE SCALE GENOMIC DNA]</scope>
    <source>
        <strain evidence="4 5">FP101781</strain>
    </source>
</reference>
<feature type="region of interest" description="Disordered" evidence="1">
    <location>
        <begin position="336"/>
        <end position="414"/>
    </location>
</feature>
<feature type="domain" description="Trafficking protein particle complex subunit 13 middle" evidence="3">
    <location>
        <begin position="199"/>
        <end position="333"/>
    </location>
</feature>
<feature type="compositionally biased region" description="Polar residues" evidence="1">
    <location>
        <begin position="389"/>
        <end position="414"/>
    </location>
</feature>
<evidence type="ECO:0000259" key="3">
    <source>
        <dbReference type="Pfam" id="PF23647"/>
    </source>
</evidence>
<sequence>MASDGPAHFLSLKVMRVSRPELASAWQPFYSSSPSFSAHSSAHILSLQGSAPLPGHPKTLRDLTHASELLTLPSAFGSIQLGETFSSCLCVNNEAQVDIEVVQVKVEMQTVTVKVTLFELDGDGSGTSAKGGQVLGAGDVLENVVHHEIKELGQHVLACAVTYRLPPNARPIPGAAEDANDPSLVTFRKFYKFAVTNPLSVKTKVHAPRSPTALLSLDQRDKVFLEVHIQNLTQEPMHFERMRLEPIEGWDVQDANHKGDTDNTSIFSGALAIMQPQDTRQYLYILTPKTTTPVPPTLTPGSIIPLGRLDIAWRSPFGEPGRLLTSMLTRRIPLPVTPAPASAVPPHLKRTVTGSMSRPQSPSISSTRPASPPPNQRPGSPFRPRAGSVASQIGSARPQSPQFPSLSTAPSTAPQSDLDVNLVVKHFPHFHVKVETPFKVSLQLIVSSSMPLRDFAMRKLAFVVQHLQVPKVSQTAPLSQVQPPIEALSPRVSSSGFSTPSSANPSSFNYALAHQKILDAAVQRSSSPEGTIHGVNLSDTPEPNVPVLPPPFFDGPSDSDHRAQLDPSVMFLGSSALLLPPVQISTGDFGIPSNPVIQDFELTFVAMTPGFHRIGGLRVLLVQDKGTSDFQEFEVEQATQSKVQTLKEYDIIAETWVST</sequence>
<dbReference type="PANTHER" id="PTHR13134">
    <property type="entry name" value="TRAFFICKING PROTEIN PARTICLE COMPLEX SUBUNIT 13"/>
    <property type="match status" value="1"/>
</dbReference>
<dbReference type="GO" id="GO:1990072">
    <property type="term" value="C:TRAPPIII protein complex"/>
    <property type="evidence" value="ECO:0007669"/>
    <property type="project" value="TreeGrafter"/>
</dbReference>
<feature type="compositionally biased region" description="Low complexity" evidence="1">
    <location>
        <begin position="355"/>
        <end position="369"/>
    </location>
</feature>
<keyword evidence="5" id="KW-1185">Reference proteome</keyword>
<evidence type="ECO:0000259" key="2">
    <source>
        <dbReference type="Pfam" id="PF06159"/>
    </source>
</evidence>
<dbReference type="Pfam" id="PF06159">
    <property type="entry name" value="TRAPPC13_N"/>
    <property type="match status" value="1"/>
</dbReference>
<dbReference type="InterPro" id="IPR055429">
    <property type="entry name" value="TRAPPC13_M"/>
</dbReference>
<dbReference type="AlphaFoldDB" id="A0A4Y7TQ05"/>
<dbReference type="EMBL" id="QPFP01000006">
    <property type="protein sequence ID" value="TEB36034.1"/>
    <property type="molecule type" value="Genomic_DNA"/>
</dbReference>
<comment type="caution">
    <text evidence="4">The sequence shown here is derived from an EMBL/GenBank/DDBJ whole genome shotgun (WGS) entry which is preliminary data.</text>
</comment>
<accession>A0A4Y7TQ05</accession>
<dbReference type="InterPro" id="IPR055427">
    <property type="entry name" value="TRAPPC13_N"/>
</dbReference>
<feature type="domain" description="Trafficking protein particle complex subunit 13 N-terminal" evidence="2">
    <location>
        <begin position="8"/>
        <end position="195"/>
    </location>
</feature>
<proteinExistence type="predicted"/>
<protein>
    <submittedName>
        <fullName evidence="4">DUF974-domain-containing protein</fullName>
    </submittedName>
</protein>
<evidence type="ECO:0000313" key="4">
    <source>
        <dbReference type="EMBL" id="TEB36034.1"/>
    </source>
</evidence>
<evidence type="ECO:0000313" key="5">
    <source>
        <dbReference type="Proteomes" id="UP000298030"/>
    </source>
</evidence>
<dbReference type="STRING" id="71717.A0A4Y7TQ05"/>
<organism evidence="4 5">
    <name type="scientific">Coprinellus micaceus</name>
    <name type="common">Glistening ink-cap mushroom</name>
    <name type="synonym">Coprinus micaceus</name>
    <dbReference type="NCBI Taxonomy" id="71717"/>
    <lineage>
        <taxon>Eukaryota</taxon>
        <taxon>Fungi</taxon>
        <taxon>Dikarya</taxon>
        <taxon>Basidiomycota</taxon>
        <taxon>Agaricomycotina</taxon>
        <taxon>Agaricomycetes</taxon>
        <taxon>Agaricomycetidae</taxon>
        <taxon>Agaricales</taxon>
        <taxon>Agaricineae</taxon>
        <taxon>Psathyrellaceae</taxon>
        <taxon>Coprinellus</taxon>
    </lineage>
</organism>
<dbReference type="Pfam" id="PF23647">
    <property type="entry name" value="TRAPPC13_M"/>
    <property type="match status" value="1"/>
</dbReference>
<gene>
    <name evidence="4" type="ORF">FA13DRAFT_1727592</name>
</gene>
<evidence type="ECO:0000256" key="1">
    <source>
        <dbReference type="SAM" id="MobiDB-lite"/>
    </source>
</evidence>
<dbReference type="OrthoDB" id="10250284at2759"/>
<dbReference type="Proteomes" id="UP000298030">
    <property type="component" value="Unassembled WGS sequence"/>
</dbReference>
<dbReference type="PANTHER" id="PTHR13134:SF3">
    <property type="entry name" value="TRAFFICKING PROTEIN PARTICLE COMPLEX SUBUNIT 13"/>
    <property type="match status" value="1"/>
</dbReference>